<dbReference type="EMBL" id="QMPZ01000006">
    <property type="protein sequence ID" value="RLE10559.1"/>
    <property type="molecule type" value="Genomic_DNA"/>
</dbReference>
<evidence type="ECO:0000256" key="1">
    <source>
        <dbReference type="SAM" id="Coils"/>
    </source>
</evidence>
<proteinExistence type="predicted"/>
<name>A0A497E5Q8_UNCAE</name>
<organism evidence="2 3">
    <name type="scientific">Aerophobetes bacterium</name>
    <dbReference type="NCBI Taxonomy" id="2030807"/>
    <lineage>
        <taxon>Bacteria</taxon>
        <taxon>Candidatus Aerophobota</taxon>
    </lineage>
</organism>
<gene>
    <name evidence="2" type="ORF">DRJ00_01045</name>
</gene>
<protein>
    <submittedName>
        <fullName evidence="2">Uncharacterized protein</fullName>
    </submittedName>
</protein>
<keyword evidence="1" id="KW-0175">Coiled coil</keyword>
<dbReference type="Gene3D" id="3.40.50.300">
    <property type="entry name" value="P-loop containing nucleotide triphosphate hydrolases"/>
    <property type="match status" value="2"/>
</dbReference>
<sequence>MRLEWLRVENLMGCRYEVEFDPKYTVIIGDNRQGKTLTARLIVLALYGLNQPKELDESWRLKAEELLPTSDKGLVELIFTSSEDKRYRVSREFFRAFPTNKAKVRLYEEVKGKWREISNKDRDVQYRLINELDVPPGLLSVVMSNEQSLIGAISYDKDLQANVWEGWKLRTAIIRDNIRRARDKCVREANNLRGEMESLEDTLRSIVKNWIAKKIFSPDEVSSGIDKSMLQHRLELIKNQIKNLEEEIDHYSLFFEELLRQDNLEDDSVVKKLIGIFEKEAPFLDEKEEIQLLRRRCEEYLKLLSPILAGGGKEGFQDKIRKLEDEKEKLEAARRIKRRKREPLRAECKIYPPEEGTDLIVQIPDRIAASFKYKEIATGKIAVPYDEEKEKKITAEKEKLEDLIRRFEEGRDKLKKEKDVLRGRIGRRRDKLMERLTRLREQGTVLEVDKDRYLEISRRINENRKIVKKLETAKIYFGKLYETLSEEESLKRIRKDTVSFINRIYEKTYGWDINAHLVGEEDGKERIVIKDLHGNLRSHPSGSEIHIMGLAWRWMVARGFDLPLVLDELDSLLDEKNFGKTRKLIEEEMDRQTVILTLKEGLADLPGKIYRVMREEGMSTLVSI</sequence>
<dbReference type="SUPFAM" id="SSF52540">
    <property type="entry name" value="P-loop containing nucleoside triphosphate hydrolases"/>
    <property type="match status" value="1"/>
</dbReference>
<evidence type="ECO:0000313" key="3">
    <source>
        <dbReference type="Proteomes" id="UP000279422"/>
    </source>
</evidence>
<dbReference type="Proteomes" id="UP000279422">
    <property type="component" value="Unassembled WGS sequence"/>
</dbReference>
<accession>A0A497E5Q8</accession>
<comment type="caution">
    <text evidence="2">The sequence shown here is derived from an EMBL/GenBank/DDBJ whole genome shotgun (WGS) entry which is preliminary data.</text>
</comment>
<reference evidence="2 3" key="1">
    <citation type="submission" date="2018-06" db="EMBL/GenBank/DDBJ databases">
        <title>Extensive metabolic versatility and redundancy in microbially diverse, dynamic hydrothermal sediments.</title>
        <authorList>
            <person name="Dombrowski N."/>
            <person name="Teske A."/>
            <person name="Baker B.J."/>
        </authorList>
    </citation>
    <scope>NUCLEOTIDE SEQUENCE [LARGE SCALE GENOMIC DNA]</scope>
    <source>
        <strain evidence="2">B47_G16</strain>
    </source>
</reference>
<dbReference type="AlphaFoldDB" id="A0A497E5Q8"/>
<feature type="coiled-coil region" evidence="1">
    <location>
        <begin position="386"/>
        <end position="424"/>
    </location>
</feature>
<evidence type="ECO:0000313" key="2">
    <source>
        <dbReference type="EMBL" id="RLE10559.1"/>
    </source>
</evidence>
<feature type="coiled-coil region" evidence="1">
    <location>
        <begin position="313"/>
        <end position="340"/>
    </location>
</feature>
<dbReference type="InterPro" id="IPR027417">
    <property type="entry name" value="P-loop_NTPase"/>
</dbReference>
<feature type="coiled-coil region" evidence="1">
    <location>
        <begin position="182"/>
        <end position="261"/>
    </location>
</feature>